<comment type="caution">
    <text evidence="1">The sequence shown here is derived from an EMBL/GenBank/DDBJ whole genome shotgun (WGS) entry which is preliminary data.</text>
</comment>
<evidence type="ECO:0000313" key="1">
    <source>
        <dbReference type="EMBL" id="KAK3871344.1"/>
    </source>
</evidence>
<dbReference type="Proteomes" id="UP001286313">
    <property type="component" value="Unassembled WGS sequence"/>
</dbReference>
<name>A0AAE1KEF3_PETCI</name>
<proteinExistence type="predicted"/>
<protein>
    <submittedName>
        <fullName evidence="1">Uncharacterized protein</fullName>
    </submittedName>
</protein>
<accession>A0AAE1KEF3</accession>
<dbReference type="EMBL" id="JAWQEG010002526">
    <property type="protein sequence ID" value="KAK3871344.1"/>
    <property type="molecule type" value="Genomic_DNA"/>
</dbReference>
<sequence length="232" mass="26010">MEMGWGVVRDGMMIREEGKHQIHSTSPSPNFIFTQPHPHTVSPSLNLTLTQSHLHSTSPSHNLNIINTSLISTLALLTIHFTQSQFHSTSIFFSINISHPNHHHNPLPTIKPPTTIATLYHHHNIPALPHSLLPPPPHSPTKTLYHLHTLPPQHLPNHHHTSYHLYTTASLLRRHEHCVVVGGEGMWSGRGSRCEVGQLDKTTRPPKERSLSQVTTNLAYQDKGSATYCLLL</sequence>
<keyword evidence="2" id="KW-1185">Reference proteome</keyword>
<organism evidence="1 2">
    <name type="scientific">Petrolisthes cinctipes</name>
    <name type="common">Flat porcelain crab</name>
    <dbReference type="NCBI Taxonomy" id="88211"/>
    <lineage>
        <taxon>Eukaryota</taxon>
        <taxon>Metazoa</taxon>
        <taxon>Ecdysozoa</taxon>
        <taxon>Arthropoda</taxon>
        <taxon>Crustacea</taxon>
        <taxon>Multicrustacea</taxon>
        <taxon>Malacostraca</taxon>
        <taxon>Eumalacostraca</taxon>
        <taxon>Eucarida</taxon>
        <taxon>Decapoda</taxon>
        <taxon>Pleocyemata</taxon>
        <taxon>Anomura</taxon>
        <taxon>Galatheoidea</taxon>
        <taxon>Porcellanidae</taxon>
        <taxon>Petrolisthes</taxon>
    </lineage>
</organism>
<dbReference type="AlphaFoldDB" id="A0AAE1KEF3"/>
<evidence type="ECO:0000313" key="2">
    <source>
        <dbReference type="Proteomes" id="UP001286313"/>
    </source>
</evidence>
<reference evidence="1" key="1">
    <citation type="submission" date="2023-10" db="EMBL/GenBank/DDBJ databases">
        <title>Genome assemblies of two species of porcelain crab, Petrolisthes cinctipes and Petrolisthes manimaculis (Anomura: Porcellanidae).</title>
        <authorList>
            <person name="Angst P."/>
        </authorList>
    </citation>
    <scope>NUCLEOTIDE SEQUENCE</scope>
    <source>
        <strain evidence="1">PB745_01</strain>
        <tissue evidence="1">Gill</tissue>
    </source>
</reference>
<gene>
    <name evidence="1" type="ORF">Pcinc_023502</name>
</gene>